<feature type="region of interest" description="Disordered" evidence="17">
    <location>
        <begin position="1557"/>
        <end position="1576"/>
    </location>
</feature>
<evidence type="ECO:0000256" key="7">
    <source>
        <dbReference type="ARBA" id="ARBA00022769"/>
    </source>
</evidence>
<dbReference type="InterPro" id="IPR013815">
    <property type="entry name" value="ATP_grasp_subdomain_1"/>
</dbReference>
<evidence type="ECO:0000256" key="2">
    <source>
        <dbReference type="ARBA" id="ARBA00022490"/>
    </source>
</evidence>
<accession>A0ABX1PHW9</accession>
<dbReference type="PROSITE" id="PS00211">
    <property type="entry name" value="ABC_TRANSPORTER_1"/>
    <property type="match status" value="2"/>
</dbReference>
<evidence type="ECO:0000313" key="19">
    <source>
        <dbReference type="EMBL" id="NMG23471.1"/>
    </source>
</evidence>
<keyword evidence="11" id="KW-0267">Excision nuclease</keyword>
<evidence type="ECO:0000259" key="18">
    <source>
        <dbReference type="SMART" id="SM00382"/>
    </source>
</evidence>
<comment type="subcellular location">
    <subcellularLocation>
        <location evidence="1">Cytoplasm</location>
    </subcellularLocation>
</comment>
<evidence type="ECO:0000256" key="15">
    <source>
        <dbReference type="ARBA" id="ARBA00039316"/>
    </source>
</evidence>
<keyword evidence="12" id="KW-0238">DNA-binding</keyword>
<keyword evidence="20" id="KW-1185">Reference proteome</keyword>
<keyword evidence="4" id="KW-0677">Repeat</keyword>
<organism evidence="19 20">
    <name type="scientific">Aromatoleum anaerobium</name>
    <dbReference type="NCBI Taxonomy" id="182180"/>
    <lineage>
        <taxon>Bacteria</taxon>
        <taxon>Pseudomonadati</taxon>
        <taxon>Pseudomonadota</taxon>
        <taxon>Betaproteobacteria</taxon>
        <taxon>Rhodocyclales</taxon>
        <taxon>Rhodocyclaceae</taxon>
        <taxon>Aromatoleum</taxon>
    </lineage>
</organism>
<dbReference type="Gene3D" id="1.20.1580.10">
    <property type="entry name" value="ABC transporter ATPase like domain"/>
    <property type="match status" value="3"/>
</dbReference>
<proteinExistence type="inferred from homology"/>
<evidence type="ECO:0000256" key="17">
    <source>
        <dbReference type="SAM" id="MobiDB-lite"/>
    </source>
</evidence>
<dbReference type="NCBIfam" id="TIGR00630">
    <property type="entry name" value="uvra"/>
    <property type="match status" value="1"/>
</dbReference>
<dbReference type="InterPro" id="IPR027417">
    <property type="entry name" value="P-loop_NTPase"/>
</dbReference>
<sequence>MSAPIRILGARQNNLKNLSLDIALNEITVVTGVSGSGKSSLVFDTLYAEGQRRYVETFSPYARQFLDRMDRPQVDRIEGVPPAIAIDQTNPVKSSRSTVGTMTELADHFKLLYARGARLYCRRCGAPVRRDDPDSILAALAERCAADDPRLVLTFAVPVPANFSEDEVTNLLSQQGYTRIHAREQGNGGTGGDMLHVVQDRFRLSNAGRGRVIEAIETALQHGHGHLAVRAQHDGGETVWRFSRDLHCADCDIHYADPTPGLFSFNSPLGACETCRGFGRVIGVDFALVIPDESKTLAAGAVKPWQTASYRECQEDLAKMAKKYGVAMDIPFRDLPPEHRRWVLEGDPEWKSWDASWPRKWYGVRHFFDWLESKAYKMHIRVLLSRYRSYTECPACHGARLKPEALLWRLGDGNPADSRRPGLAIHELMALPVSRVRDFIARIELPAGLDEATGLLLGEIRSRLDYLANVGLAYLTLDRQSRTLSGGEVQRINLTTALGTSLVNTLFVLDEPSIGLHPRDIDRILAVMTRLRDAGNTLVVVEHDPQLMRAADRLLDIGPGPGERGGEIVGYASPAGIAADPASLTGAYLAGRKRVDAGRMRRPVSPGDTMLRLVGAREHNLRGIDVDFPLGRLVCVSGVSGSGKSSLIQDVLYPALAKHFGQGSDAAGAFARLEGVESLAGVVMVDQAAIGKSARSNPVSYVGAWDAIRALFAALPEATSRGYTPGTFSFNAGTGRCPTCNGSGFEHVEMQFLSDVYLRCPDCDGKRYRPEVLELAWRGKSVADVLALTVSEALAFFADQPAVQAALAPLADVGLDYLRLGQPVPTLSGGEAQRLKLAGHLADSAKLAGRRSIGKAARGKAQAPGRLLFLFDEPTTGLHFDDVATLLRAFEKLLDAGHALIVIEHNLDVLRAADWIIDLGPEGGEGGGALVIAGRPAAVMACAASHTGRALRAYDAEFAAEAAGSASPANGLVAAEPAARYRPAAAPAIGIRHAREHNLKNVSLSIPRDRFTVITGLSGSGKSTLAFDIVFGEGQRRYLESLNAYARQFVQPAARPDVDALSGIPPTVAIEQRVSRGGRKSTVGTLTEIQPFLRLLYVKLGTQYCPQCDVPVSPQSFDAIAAQLLRDYRGTSVELLAPLVTNRKGLYTAIAKWARGKGYAQLRVDGEYLPTAKWPRLDRYVEHTIELPVGMVVVAPEHEAALRAQLADALEHGKGVVKVLELGRLGASPVTFSTLRACPCCGDSFPEPDPRLFSYNAKHGWCPACYGTGLALSGRIEDPDALDLGDLGEQEHADGAVCAVCDGARLNPVARAVRFRERGIHELSAQPVAALAAFFDGLRLAGREIDIARDLVAEIRGRLDFLQQVGLAYLALDRGAPTLSGGEAQRIRLAAQLGSNLRGVCYILDEPTIGLHPRDNRMLLDTLERLRDRGNTLLVVEHDEETIRRADHVIDLGPGAGVRGGRVVAEGRLADLIAAPESATGAFLRAPLQHPLRPRRPLDDAHAAIHVVGANLHNLRDVSAAVPLARLTVVTGVSGSGKSTLARDVIHASLRKLLGDPDAARARRRGQAQPQRSDVEPVGCRAIEGWQAIGRVLEVDQTPIGKTPRSCPATYVGFWDAIRKLFADTFEARTRGWSASRFSFNTGAGRCPVCEGQGQTTVEMSFLPDVKLPCDACGGARFNPETLMVRWRDRTVADVLAMPIDEAVGFFAAHPSIAHPLALLQDVGLGYLTLGQSSPTLSGGEAQRIKLVTELAKVRGRASDSTPMSAATAGRPLPAEKHTLYVLDEPTVGLHMADVDKLIRVLQRLADAGHTVLAIEHDLDVMAEADWLIDLGPEGGDGGGEIVAQGPVDAVCECSASHTAVILKEFLAARSAAPAGTPATPSPPARPERRQLPPS</sequence>
<evidence type="ECO:0000256" key="6">
    <source>
        <dbReference type="ARBA" id="ARBA00022763"/>
    </source>
</evidence>
<keyword evidence="5" id="KW-0547">Nucleotide-binding</keyword>
<keyword evidence="10" id="KW-0067">ATP-binding</keyword>
<dbReference type="PANTHER" id="PTHR43152">
    <property type="entry name" value="UVRABC SYSTEM PROTEIN A"/>
    <property type="match status" value="1"/>
</dbReference>
<evidence type="ECO:0000256" key="1">
    <source>
        <dbReference type="ARBA" id="ARBA00004496"/>
    </source>
</evidence>
<evidence type="ECO:0000256" key="8">
    <source>
        <dbReference type="ARBA" id="ARBA00022771"/>
    </source>
</evidence>
<dbReference type="Proteomes" id="UP000615989">
    <property type="component" value="Unassembled WGS sequence"/>
</dbReference>
<feature type="region of interest" description="Disordered" evidence="17">
    <location>
        <begin position="1872"/>
        <end position="1895"/>
    </location>
</feature>
<evidence type="ECO:0000256" key="4">
    <source>
        <dbReference type="ARBA" id="ARBA00022737"/>
    </source>
</evidence>
<keyword evidence="6" id="KW-0227">DNA damage</keyword>
<dbReference type="Gene3D" id="3.30.190.20">
    <property type="match status" value="1"/>
</dbReference>
<dbReference type="InterPro" id="IPR041102">
    <property type="entry name" value="UvrA_inter"/>
</dbReference>
<evidence type="ECO:0000256" key="11">
    <source>
        <dbReference type="ARBA" id="ARBA00022881"/>
    </source>
</evidence>
<comment type="similarity">
    <text evidence="14">Belongs to the ABC transporter superfamily. UvrA family.</text>
</comment>
<dbReference type="Pfam" id="PF17760">
    <property type="entry name" value="UvrA_inter"/>
    <property type="match status" value="1"/>
</dbReference>
<dbReference type="Gene3D" id="3.30.1490.20">
    <property type="entry name" value="ATP-grasp fold, A domain"/>
    <property type="match status" value="1"/>
</dbReference>
<dbReference type="EMBL" id="WTVG01000003">
    <property type="protein sequence ID" value="NMG23471.1"/>
    <property type="molecule type" value="Genomic_DNA"/>
</dbReference>
<evidence type="ECO:0000256" key="9">
    <source>
        <dbReference type="ARBA" id="ARBA00022833"/>
    </source>
</evidence>
<comment type="caution">
    <text evidence="19">The sequence shown here is derived from an EMBL/GenBank/DDBJ whole genome shotgun (WGS) entry which is preliminary data.</text>
</comment>
<dbReference type="Gene3D" id="3.40.50.300">
    <property type="entry name" value="P-loop containing nucleotide triphosphate hydrolases"/>
    <property type="match status" value="5"/>
</dbReference>
<keyword evidence="9" id="KW-0862">Zinc</keyword>
<dbReference type="Pfam" id="PF17755">
    <property type="entry name" value="UvrA_DNA-bind"/>
    <property type="match status" value="1"/>
</dbReference>
<evidence type="ECO:0000256" key="5">
    <source>
        <dbReference type="ARBA" id="ARBA00022741"/>
    </source>
</evidence>
<dbReference type="InterPro" id="IPR004602">
    <property type="entry name" value="UvrA"/>
</dbReference>
<keyword evidence="2" id="KW-0963">Cytoplasm</keyword>
<dbReference type="InterPro" id="IPR003593">
    <property type="entry name" value="AAA+_ATPase"/>
</dbReference>
<keyword evidence="3" id="KW-0479">Metal-binding</keyword>
<feature type="domain" description="AAA+ ATPase" evidence="18">
    <location>
        <begin position="630"/>
        <end position="921"/>
    </location>
</feature>
<evidence type="ECO:0000256" key="10">
    <source>
        <dbReference type="ARBA" id="ARBA00022840"/>
    </source>
</evidence>
<evidence type="ECO:0000256" key="13">
    <source>
        <dbReference type="ARBA" id="ARBA00023204"/>
    </source>
</evidence>
<dbReference type="InterPro" id="IPR041552">
    <property type="entry name" value="UvrA_DNA-bd"/>
</dbReference>
<gene>
    <name evidence="19" type="primary">uvrA</name>
    <name evidence="19" type="ORF">GO606_01805</name>
</gene>
<evidence type="ECO:0000256" key="14">
    <source>
        <dbReference type="ARBA" id="ARBA00038000"/>
    </source>
</evidence>
<name>A0ABX1PHW9_9RHOO</name>
<feature type="domain" description="AAA+ ATPase" evidence="18">
    <location>
        <begin position="1524"/>
        <end position="1833"/>
    </location>
</feature>
<dbReference type="SMART" id="SM00382">
    <property type="entry name" value="AAA"/>
    <property type="match status" value="3"/>
</dbReference>
<feature type="compositionally biased region" description="Basic and acidic residues" evidence="17">
    <location>
        <begin position="1886"/>
        <end position="1895"/>
    </location>
</feature>
<keyword evidence="13" id="KW-0234">DNA repair</keyword>
<evidence type="ECO:0000313" key="20">
    <source>
        <dbReference type="Proteomes" id="UP000615989"/>
    </source>
</evidence>
<evidence type="ECO:0000256" key="12">
    <source>
        <dbReference type="ARBA" id="ARBA00023125"/>
    </source>
</evidence>
<keyword evidence="8" id="KW-0863">Zinc-finger</keyword>
<evidence type="ECO:0000256" key="3">
    <source>
        <dbReference type="ARBA" id="ARBA00022723"/>
    </source>
</evidence>
<dbReference type="SUPFAM" id="SSF52540">
    <property type="entry name" value="P-loop containing nucleoside triphosphate hydrolases"/>
    <property type="match status" value="5"/>
</dbReference>
<protein>
    <recommendedName>
        <fullName evidence="15">UvrABC system protein A</fullName>
    </recommendedName>
    <alternativeName>
        <fullName evidence="16">Excinuclease ABC subunit A</fullName>
    </alternativeName>
</protein>
<dbReference type="Gene3D" id="1.10.8.280">
    <property type="entry name" value="ABC transporter ATPase domain-like"/>
    <property type="match status" value="1"/>
</dbReference>
<keyword evidence="7" id="KW-0228">DNA excision</keyword>
<dbReference type="RefSeq" id="WP_169116885.1">
    <property type="nucleotide sequence ID" value="NZ_WTVG02000038.1"/>
</dbReference>
<dbReference type="InterPro" id="IPR017871">
    <property type="entry name" value="ABC_transporter-like_CS"/>
</dbReference>
<reference evidence="19" key="1">
    <citation type="submission" date="2019-12" db="EMBL/GenBank/DDBJ databases">
        <title>Comparative genomics gives insights into the taxonomy of the Azoarcus-Aromatoleum group and reveals separate origins of nif in the plant-associated Azoarcus and non-plant-associated Aromatoleum sub-groups.</title>
        <authorList>
            <person name="Lafos M."/>
            <person name="Maluk M."/>
            <person name="Batista M."/>
            <person name="Junghare M."/>
            <person name="Carmona M."/>
            <person name="Faoro H."/>
            <person name="Cruz L.M."/>
            <person name="Battistoni F."/>
            <person name="De Souza E."/>
            <person name="Pedrosa F."/>
            <person name="Chen W.-M."/>
            <person name="Poole P.S."/>
            <person name="Dixon R.A."/>
            <person name="James E.K."/>
        </authorList>
    </citation>
    <scope>NUCLEOTIDE SEQUENCE</scope>
    <source>
        <strain evidence="19">LuFRes1</strain>
    </source>
</reference>
<evidence type="ECO:0000256" key="16">
    <source>
        <dbReference type="ARBA" id="ARBA00042156"/>
    </source>
</evidence>
<dbReference type="PANTHER" id="PTHR43152:SF3">
    <property type="entry name" value="UVRABC SYSTEM PROTEIN A"/>
    <property type="match status" value="1"/>
</dbReference>
<feature type="domain" description="AAA+ ATPase" evidence="18">
    <location>
        <begin position="1008"/>
        <end position="1456"/>
    </location>
</feature>